<dbReference type="GO" id="GO:0007059">
    <property type="term" value="P:chromosome segregation"/>
    <property type="evidence" value="ECO:0007669"/>
    <property type="project" value="UniProtKB-UniRule"/>
</dbReference>
<feature type="coiled-coil region" evidence="4">
    <location>
        <begin position="152"/>
        <end position="179"/>
    </location>
</feature>
<sequence>MYKVRIDQFEGPFDLLLYLLENARMDIYDIRVTEITEQYIGYLKEMDELNVEVGSEFIVLAAALIRLKSRMLLPRVTEVDETIVEEDPRTELAERLTEYLQTKKIAEMLQRREKEYSGIYTKPAEDISEYLNSPEELLKTDPDKFVRTFRSFLEKKKRLAEVRNRYERIRRNRSSVEERIAAMASMLERKWKNQDSVSFSELLAPNADRYDRTLSFMSLLEMIKMQEVNATQDRVYGEIEITKRTKDQTNVQ</sequence>
<dbReference type="Pfam" id="PF02616">
    <property type="entry name" value="SMC_ScpA"/>
    <property type="match status" value="1"/>
</dbReference>
<dbReference type="InterPro" id="IPR023093">
    <property type="entry name" value="ScpA-like_C"/>
</dbReference>
<evidence type="ECO:0000256" key="4">
    <source>
        <dbReference type="SAM" id="Coils"/>
    </source>
</evidence>
<comment type="function">
    <text evidence="3">Participates in chromosomal partition during cell division. May act via the formation of a condensin-like complex containing Smc and ScpB that pull DNA away from mid-cell into both cell halves.</text>
</comment>
<evidence type="ECO:0000256" key="3">
    <source>
        <dbReference type="HAMAP-Rule" id="MF_01805"/>
    </source>
</evidence>
<comment type="subcellular location">
    <subcellularLocation>
        <location evidence="3">Cytoplasm</location>
    </subcellularLocation>
    <text evidence="3">Associated with two foci at the outer edges of the nucleoid region in young cells, and at four foci within both cell halves in older cells.</text>
</comment>
<dbReference type="RefSeq" id="WP_154553596.1">
    <property type="nucleotide sequence ID" value="NZ_VUNA01000002.1"/>
</dbReference>
<dbReference type="GO" id="GO:0051301">
    <property type="term" value="P:cell division"/>
    <property type="evidence" value="ECO:0007669"/>
    <property type="project" value="UniProtKB-KW"/>
</dbReference>
<comment type="similarity">
    <text evidence="3">Belongs to the ScpA family.</text>
</comment>
<dbReference type="EMBL" id="VUNA01000002">
    <property type="protein sequence ID" value="MST70035.1"/>
    <property type="molecule type" value="Genomic_DNA"/>
</dbReference>
<dbReference type="GO" id="GO:0006260">
    <property type="term" value="P:DNA replication"/>
    <property type="evidence" value="ECO:0007669"/>
    <property type="project" value="UniProtKB-UniRule"/>
</dbReference>
<dbReference type="InterPro" id="IPR003768">
    <property type="entry name" value="ScpA"/>
</dbReference>
<organism evidence="5 6">
    <name type="scientific">Mogibacterium kristiansenii</name>
    <dbReference type="NCBI Taxonomy" id="2606708"/>
    <lineage>
        <taxon>Bacteria</taxon>
        <taxon>Bacillati</taxon>
        <taxon>Bacillota</taxon>
        <taxon>Clostridia</taxon>
        <taxon>Peptostreptococcales</taxon>
        <taxon>Anaerovoracaceae</taxon>
        <taxon>Mogibacterium</taxon>
    </lineage>
</organism>
<dbReference type="Gene3D" id="1.10.10.580">
    <property type="entry name" value="Structural maintenance of chromosome 1. Chain E"/>
    <property type="match status" value="1"/>
</dbReference>
<keyword evidence="3" id="KW-0132">Cell division</keyword>
<keyword evidence="6" id="KW-1185">Reference proteome</keyword>
<comment type="caution">
    <text evidence="5">The sequence shown here is derived from an EMBL/GenBank/DDBJ whole genome shotgun (WGS) entry which is preliminary data.</text>
</comment>
<evidence type="ECO:0000256" key="1">
    <source>
        <dbReference type="ARBA" id="ARBA00022829"/>
    </source>
</evidence>
<keyword evidence="3" id="KW-0131">Cell cycle</keyword>
<keyword evidence="3" id="KW-0963">Cytoplasm</keyword>
<dbReference type="Proteomes" id="UP000469424">
    <property type="component" value="Unassembled WGS sequence"/>
</dbReference>
<dbReference type="GO" id="GO:0005737">
    <property type="term" value="C:cytoplasm"/>
    <property type="evidence" value="ECO:0007669"/>
    <property type="project" value="UniProtKB-SubCell"/>
</dbReference>
<gene>
    <name evidence="3" type="primary">scpA</name>
    <name evidence="5" type="ORF">FYJ65_01555</name>
</gene>
<keyword evidence="4" id="KW-0175">Coiled coil</keyword>
<reference evidence="5 6" key="1">
    <citation type="submission" date="2019-08" db="EMBL/GenBank/DDBJ databases">
        <title>In-depth cultivation of the pig gut microbiome towards novel bacterial diversity and tailored functional studies.</title>
        <authorList>
            <person name="Wylensek D."/>
            <person name="Hitch T.C.A."/>
            <person name="Clavel T."/>
        </authorList>
    </citation>
    <scope>NUCLEOTIDE SEQUENCE [LARGE SCALE GENOMIC DNA]</scope>
    <source>
        <strain evidence="5 6">WCA-MUC-591-APC-4B</strain>
    </source>
</reference>
<proteinExistence type="inferred from homology"/>
<keyword evidence="1 3" id="KW-0159">Chromosome partition</keyword>
<dbReference type="PANTHER" id="PTHR33969">
    <property type="entry name" value="SEGREGATION AND CONDENSATION PROTEIN A"/>
    <property type="match status" value="1"/>
</dbReference>
<protein>
    <recommendedName>
        <fullName evidence="2 3">Segregation and condensation protein A</fullName>
    </recommendedName>
</protein>
<comment type="subunit">
    <text evidence="3">Component of a cohesin-like complex composed of ScpA, ScpB and the Smc homodimer, in which ScpA and ScpB bind to the head domain of Smc. The presence of the three proteins is required for the association of the complex with DNA.</text>
</comment>
<accession>A0A6N7XJ04</accession>
<dbReference type="Gene3D" id="6.10.250.2410">
    <property type="match status" value="1"/>
</dbReference>
<dbReference type="HAMAP" id="MF_01805">
    <property type="entry name" value="ScpA"/>
    <property type="match status" value="1"/>
</dbReference>
<evidence type="ECO:0000313" key="5">
    <source>
        <dbReference type="EMBL" id="MST70035.1"/>
    </source>
</evidence>
<evidence type="ECO:0000256" key="2">
    <source>
        <dbReference type="ARBA" id="ARBA00044777"/>
    </source>
</evidence>
<name>A0A6N7XJ04_9FIRM</name>
<dbReference type="AlphaFoldDB" id="A0A6N7XJ04"/>
<evidence type="ECO:0000313" key="6">
    <source>
        <dbReference type="Proteomes" id="UP000469424"/>
    </source>
</evidence>
<dbReference type="PANTHER" id="PTHR33969:SF2">
    <property type="entry name" value="SEGREGATION AND CONDENSATION PROTEIN A"/>
    <property type="match status" value="1"/>
</dbReference>